<keyword evidence="6" id="KW-0520">NAD</keyword>
<evidence type="ECO:0000256" key="4">
    <source>
        <dbReference type="ARBA" id="ARBA00022833"/>
    </source>
</evidence>
<dbReference type="CDD" id="cd05285">
    <property type="entry name" value="sorbitol_DH"/>
    <property type="match status" value="1"/>
</dbReference>
<dbReference type="InterPro" id="IPR011032">
    <property type="entry name" value="GroES-like_sf"/>
</dbReference>
<protein>
    <recommendedName>
        <fullName evidence="9">L-threonine 3-dehydrogenase</fullName>
        <ecNumber evidence="9">1.1.1.103</ecNumber>
    </recommendedName>
</protein>
<dbReference type="STRING" id="795797.HacjB3_02340"/>
<evidence type="ECO:0000256" key="5">
    <source>
        <dbReference type="ARBA" id="ARBA00023002"/>
    </source>
</evidence>
<keyword evidence="15" id="KW-1185">Reference proteome</keyword>
<dbReference type="GO" id="GO:0008270">
    <property type="term" value="F:zinc ion binding"/>
    <property type="evidence" value="ECO:0007669"/>
    <property type="project" value="InterPro"/>
</dbReference>
<evidence type="ECO:0000256" key="8">
    <source>
        <dbReference type="ARBA" id="ARBA00060557"/>
    </source>
</evidence>
<evidence type="ECO:0000256" key="6">
    <source>
        <dbReference type="ARBA" id="ARBA00023027"/>
    </source>
</evidence>
<dbReference type="KEGG" id="hje:HacjB3_02340"/>
<keyword evidence="4 10" id="KW-0862">Zinc</keyword>
<evidence type="ECO:0000256" key="2">
    <source>
        <dbReference type="ARBA" id="ARBA00008072"/>
    </source>
</evidence>
<evidence type="ECO:0000313" key="14">
    <source>
        <dbReference type="Proteomes" id="UP000000390"/>
    </source>
</evidence>
<evidence type="ECO:0000313" key="15">
    <source>
        <dbReference type="Proteomes" id="UP000011645"/>
    </source>
</evidence>
<evidence type="ECO:0000313" key="13">
    <source>
        <dbReference type="EMBL" id="ELY34093.1"/>
    </source>
</evidence>
<comment type="catalytic activity">
    <reaction evidence="7">
        <text>L-threonine + NAD(+) = (2S)-2-amino-3-oxobutanoate + NADH + H(+)</text>
        <dbReference type="Rhea" id="RHEA:13161"/>
        <dbReference type="ChEBI" id="CHEBI:15378"/>
        <dbReference type="ChEBI" id="CHEBI:57540"/>
        <dbReference type="ChEBI" id="CHEBI:57926"/>
        <dbReference type="ChEBI" id="CHEBI:57945"/>
        <dbReference type="ChEBI" id="CHEBI:78948"/>
        <dbReference type="EC" id="1.1.1.103"/>
    </reaction>
</comment>
<organism evidence="12 14">
    <name type="scientific">Halalkalicoccus jeotgali (strain DSM 18796 / CECT 7217 / JCM 14584 / KCTC 4019 / B3)</name>
    <dbReference type="NCBI Taxonomy" id="795797"/>
    <lineage>
        <taxon>Archaea</taxon>
        <taxon>Methanobacteriati</taxon>
        <taxon>Methanobacteriota</taxon>
        <taxon>Stenosarchaea group</taxon>
        <taxon>Halobacteria</taxon>
        <taxon>Halobacteriales</taxon>
        <taxon>Halococcaceae</taxon>
        <taxon>Halalkalicoccus</taxon>
    </lineage>
</organism>
<dbReference type="PANTHER" id="PTHR43161">
    <property type="entry name" value="SORBITOL DEHYDROGENASE"/>
    <property type="match status" value="1"/>
</dbReference>
<gene>
    <name evidence="12" type="ordered locus">HacjB3_02340</name>
    <name evidence="13" type="ORF">C497_16977</name>
</gene>
<dbReference type="InterPro" id="IPR020843">
    <property type="entry name" value="ER"/>
</dbReference>
<dbReference type="Pfam" id="PF08240">
    <property type="entry name" value="ADH_N"/>
    <property type="match status" value="1"/>
</dbReference>
<evidence type="ECO:0000259" key="11">
    <source>
        <dbReference type="SMART" id="SM00829"/>
    </source>
</evidence>
<dbReference type="Proteomes" id="UP000000390">
    <property type="component" value="Chromosome"/>
</dbReference>
<dbReference type="GeneID" id="9418268"/>
<dbReference type="SUPFAM" id="SSF51735">
    <property type="entry name" value="NAD(P)-binding Rossmann-fold domains"/>
    <property type="match status" value="1"/>
</dbReference>
<evidence type="ECO:0000256" key="1">
    <source>
        <dbReference type="ARBA" id="ARBA00001947"/>
    </source>
</evidence>
<dbReference type="EMBL" id="AOHV01000042">
    <property type="protein sequence ID" value="ELY34093.1"/>
    <property type="molecule type" value="Genomic_DNA"/>
</dbReference>
<proteinExistence type="inferred from homology"/>
<dbReference type="InterPro" id="IPR036291">
    <property type="entry name" value="NAD(P)-bd_dom_sf"/>
</dbReference>
<dbReference type="Gene3D" id="3.40.50.720">
    <property type="entry name" value="NAD(P)-binding Rossmann-like Domain"/>
    <property type="match status" value="1"/>
</dbReference>
<dbReference type="FunFam" id="3.40.50.720:FF:000068">
    <property type="entry name" value="Sorbitol dehydrogenase"/>
    <property type="match status" value="1"/>
</dbReference>
<dbReference type="OrthoDB" id="73567at2157"/>
<dbReference type="GO" id="GO:0051289">
    <property type="term" value="P:protein homotetramerization"/>
    <property type="evidence" value="ECO:0007669"/>
    <property type="project" value="UniProtKB-ARBA"/>
</dbReference>
<dbReference type="SUPFAM" id="SSF50129">
    <property type="entry name" value="GroES-like"/>
    <property type="match status" value="1"/>
</dbReference>
<feature type="domain" description="Enoyl reductase (ER)" evidence="11">
    <location>
        <begin position="5"/>
        <end position="338"/>
    </location>
</feature>
<dbReference type="Gene3D" id="3.90.180.10">
    <property type="entry name" value="Medium-chain alcohol dehydrogenases, catalytic domain"/>
    <property type="match status" value="1"/>
</dbReference>
<dbReference type="EC" id="1.1.1.103" evidence="9"/>
<comment type="similarity">
    <text evidence="2 10">Belongs to the zinc-containing alcohol dehydrogenase family.</text>
</comment>
<dbReference type="Pfam" id="PF00107">
    <property type="entry name" value="ADH_zinc_N"/>
    <property type="match status" value="1"/>
</dbReference>
<dbReference type="InterPro" id="IPR013154">
    <property type="entry name" value="ADH-like_N"/>
</dbReference>
<dbReference type="GO" id="GO:0070403">
    <property type="term" value="F:NAD+ binding"/>
    <property type="evidence" value="ECO:0007669"/>
    <property type="project" value="UniProtKB-ARBA"/>
</dbReference>
<evidence type="ECO:0000256" key="10">
    <source>
        <dbReference type="RuleBase" id="RU361277"/>
    </source>
</evidence>
<reference evidence="13 15" key="2">
    <citation type="journal article" date="2014" name="PLoS Genet.">
        <title>Phylogenetically driven sequencing of extremely halophilic archaea reveals strategies for static and dynamic osmo-response.</title>
        <authorList>
            <person name="Becker E.A."/>
            <person name="Seitzer P.M."/>
            <person name="Tritt A."/>
            <person name="Larsen D."/>
            <person name="Krusor M."/>
            <person name="Yao A.I."/>
            <person name="Wu D."/>
            <person name="Madern D."/>
            <person name="Eisen J.A."/>
            <person name="Darling A.E."/>
            <person name="Facciotti M.T."/>
        </authorList>
    </citation>
    <scope>NUCLEOTIDE SEQUENCE [LARGE SCALE GENOMIC DNA]</scope>
    <source>
        <strain evidence="13">B3</strain>
        <strain evidence="15">DSM 18796 / CECT 7217 / JCM 14584 / KCTC 4019 / B3</strain>
    </source>
</reference>
<accession>D8J6I4</accession>
<name>D8J6I4_HALJB</name>
<dbReference type="EMBL" id="CP002062">
    <property type="protein sequence ID" value="ADJ13861.1"/>
    <property type="molecule type" value="Genomic_DNA"/>
</dbReference>
<dbReference type="AlphaFoldDB" id="D8J6I4"/>
<dbReference type="RefSeq" id="WP_008418359.1">
    <property type="nucleotide sequence ID" value="NC_014297.1"/>
</dbReference>
<evidence type="ECO:0000256" key="7">
    <source>
        <dbReference type="ARBA" id="ARBA00050613"/>
    </source>
</evidence>
<comment type="pathway">
    <text evidence="8">Amino-acid degradation; L-threonine degradation via oxydo-reductase pathway; glycine from L-threonine: step 1/2.</text>
</comment>
<reference evidence="12 14" key="1">
    <citation type="journal article" date="2010" name="J. Bacteriol.">
        <title>Complete genome sequence of Halalkalicoccus jeotgali B3(T), an extremely halophilic archaeon.</title>
        <authorList>
            <person name="Roh S.W."/>
            <person name="Nam Y.D."/>
            <person name="Nam S.H."/>
            <person name="Choi S.H."/>
            <person name="Park H.S."/>
            <person name="Bae J.W."/>
        </authorList>
    </citation>
    <scope>NUCLEOTIDE SEQUENCE [LARGE SCALE GENOMIC DNA]</scope>
    <source>
        <strain evidence="12">B3</strain>
        <strain evidence="14">DSM 18796 / CECT 7217 / JCM 14584 / KCTC 4019 / B3</strain>
    </source>
</reference>
<keyword evidence="3 10" id="KW-0479">Metal-binding</keyword>
<dbReference type="InterPro" id="IPR002328">
    <property type="entry name" value="ADH_Zn_CS"/>
</dbReference>
<dbReference type="HOGENOM" id="CLU_026673_11_5_2"/>
<dbReference type="Proteomes" id="UP000011645">
    <property type="component" value="Unassembled WGS sequence"/>
</dbReference>
<dbReference type="GO" id="GO:0006566">
    <property type="term" value="P:threonine metabolic process"/>
    <property type="evidence" value="ECO:0007669"/>
    <property type="project" value="UniProtKB-ARBA"/>
</dbReference>
<keyword evidence="5" id="KW-0560">Oxidoreductase</keyword>
<comment type="cofactor">
    <cofactor evidence="1 10">
        <name>Zn(2+)</name>
        <dbReference type="ChEBI" id="CHEBI:29105"/>
    </cofactor>
</comment>
<dbReference type="GO" id="GO:0008743">
    <property type="term" value="F:L-threonine 3-dehydrogenase activity"/>
    <property type="evidence" value="ECO:0007669"/>
    <property type="project" value="UniProtKB-EC"/>
</dbReference>
<dbReference type="PATRIC" id="fig|795797.18.peg.475"/>
<sequence length="341" mass="36072">MKAAELVDAGRFELRDRERPAPGPTDVLVEVSDVGICGSDVHWYDHGRMGERSIDEPLVLGHESAGQVVAVGRDVDRVAVGDEVAIEPGVPCGHCRYCRDGRYNLCPDVEFMATPGTDGAFREYVSWPAEFVHELPPTVSTREGALCEPVSVGIQAVRRADLDVGDSVLVMGVGPIGLLTMDVARAAGAATVAVADIVPSKLDRATDRGADLAIDSRTEDVGDTLREEFDGGVDVVIEATGAPPAIEAALDAPRPGGTAVLVGLAPGETVPMDAFETVRRQIDIRGSYRFANTYPTALSLLGANEVDATGTIDVEMPLERIGDAFERAKTPDVIKGLLSVN</sequence>
<dbReference type="InterPro" id="IPR013149">
    <property type="entry name" value="ADH-like_C"/>
</dbReference>
<evidence type="ECO:0000256" key="3">
    <source>
        <dbReference type="ARBA" id="ARBA00022723"/>
    </source>
</evidence>
<dbReference type="SMART" id="SM00829">
    <property type="entry name" value="PKS_ER"/>
    <property type="match status" value="1"/>
</dbReference>
<evidence type="ECO:0000256" key="9">
    <source>
        <dbReference type="ARBA" id="ARBA00066604"/>
    </source>
</evidence>
<dbReference type="eggNOG" id="arCOG01459">
    <property type="taxonomic scope" value="Archaea"/>
</dbReference>
<dbReference type="PANTHER" id="PTHR43161:SF9">
    <property type="entry name" value="SORBITOL DEHYDROGENASE"/>
    <property type="match status" value="1"/>
</dbReference>
<dbReference type="GO" id="GO:0016597">
    <property type="term" value="F:amino acid binding"/>
    <property type="evidence" value="ECO:0007669"/>
    <property type="project" value="UniProtKB-ARBA"/>
</dbReference>
<dbReference type="InterPro" id="IPR045306">
    <property type="entry name" value="SDH-like"/>
</dbReference>
<dbReference type="PROSITE" id="PS00059">
    <property type="entry name" value="ADH_ZINC"/>
    <property type="match status" value="1"/>
</dbReference>
<evidence type="ECO:0000313" key="12">
    <source>
        <dbReference type="EMBL" id="ADJ13861.1"/>
    </source>
</evidence>